<proteinExistence type="predicted"/>
<dbReference type="Gene3D" id="1.25.10.10">
    <property type="entry name" value="Leucine-rich Repeat Variant"/>
    <property type="match status" value="1"/>
</dbReference>
<evidence type="ECO:0000313" key="1">
    <source>
        <dbReference type="EMBL" id="MDI5963840.1"/>
    </source>
</evidence>
<gene>
    <name evidence="1" type="ORF">POF43_014125</name>
</gene>
<protein>
    <recommendedName>
        <fullName evidence="3">HEAT repeat domain-containing protein</fullName>
    </recommendedName>
</protein>
<accession>A0ABT6VZC7</accession>
<dbReference type="SUPFAM" id="SSF48371">
    <property type="entry name" value="ARM repeat"/>
    <property type="match status" value="1"/>
</dbReference>
<comment type="caution">
    <text evidence="1">The sequence shown here is derived from an EMBL/GenBank/DDBJ whole genome shotgun (WGS) entry which is preliminary data.</text>
</comment>
<sequence length="528" mass="57395">MLRRREVYPQAVDSGRWRPLCRAAETGRRVAADVLLDELRGVLERGTAEDRKIALDELLLAGPRLWLSLDRYARAGTARRAAGGRAEPARALPPDADPLRLVLASFDADGRLRQAAVERLARRSGRFAVAALALRTDDWVPAVRDPARAALLAHVAPDEAASAVRLLSRLGARSRSGGVLEEYRAVLREPERRRTVRRLAAEPDPHARRFGMGLALELGEYVRGDLARAALHDRDQECRRLCARQLLDLDPDQAGRLMWARSAAVRELAVAALPDDVPAVRLVAPLADRSRLVRAQARWKLYKRGEPPVDVYRRQLRRCGRSTHPRLVAGLAAGLGECGDVSDLPALAVLARDDSWPAVARRAAVRAIGLLAAGTAPRSGPERGAAVTGTDGGAAAGALAELVGDPVPSVAREALDALAVTWTATPAVLACAVRRPEPAVWRAALRASRTLEYFDRLELLLGAAADARPEVAARACEALCEWRRLRWSGGSVEPDRVERLGTRLRGAGLAEDQHAPLDFLLRALGRRR</sequence>
<dbReference type="EMBL" id="JAAGKO020000018">
    <property type="protein sequence ID" value="MDI5963840.1"/>
    <property type="molecule type" value="Genomic_DNA"/>
</dbReference>
<reference evidence="1 2" key="1">
    <citation type="submission" date="2023-05" db="EMBL/GenBank/DDBJ databases">
        <title>Streptantibioticus silvisoli sp. nov., acidotolerant actinomycetes 1 from pine litter.</title>
        <authorList>
            <person name="Swiecimska M."/>
            <person name="Golinska P."/>
            <person name="Sangal V."/>
            <person name="Wachnowicz B."/>
            <person name="Goodfellow M."/>
        </authorList>
    </citation>
    <scope>NUCLEOTIDE SEQUENCE [LARGE SCALE GENOMIC DNA]</scope>
    <source>
        <strain evidence="1 2">SL54</strain>
    </source>
</reference>
<keyword evidence="2" id="KW-1185">Reference proteome</keyword>
<dbReference type="InterPro" id="IPR011989">
    <property type="entry name" value="ARM-like"/>
</dbReference>
<dbReference type="Proteomes" id="UP001156398">
    <property type="component" value="Unassembled WGS sequence"/>
</dbReference>
<name>A0ABT6VZC7_9ACTN</name>
<evidence type="ECO:0000313" key="2">
    <source>
        <dbReference type="Proteomes" id="UP001156398"/>
    </source>
</evidence>
<organism evidence="1 2">
    <name type="scientific">Streptantibioticus silvisoli</name>
    <dbReference type="NCBI Taxonomy" id="2705255"/>
    <lineage>
        <taxon>Bacteria</taxon>
        <taxon>Bacillati</taxon>
        <taxon>Actinomycetota</taxon>
        <taxon>Actinomycetes</taxon>
        <taxon>Kitasatosporales</taxon>
        <taxon>Streptomycetaceae</taxon>
        <taxon>Streptantibioticus</taxon>
    </lineage>
</organism>
<dbReference type="InterPro" id="IPR016024">
    <property type="entry name" value="ARM-type_fold"/>
</dbReference>
<dbReference type="RefSeq" id="WP_271323301.1">
    <property type="nucleotide sequence ID" value="NZ_JAAGKO020000018.1"/>
</dbReference>
<evidence type="ECO:0008006" key="3">
    <source>
        <dbReference type="Google" id="ProtNLM"/>
    </source>
</evidence>